<dbReference type="EMBL" id="JBHSYQ010000003">
    <property type="protein sequence ID" value="MFC6997834.1"/>
    <property type="molecule type" value="Genomic_DNA"/>
</dbReference>
<feature type="chain" id="PRO_5047382919" evidence="1">
    <location>
        <begin position="20"/>
        <end position="151"/>
    </location>
</feature>
<evidence type="ECO:0000256" key="1">
    <source>
        <dbReference type="SAM" id="SignalP"/>
    </source>
</evidence>
<keyword evidence="1" id="KW-0732">Signal</keyword>
<proteinExistence type="predicted"/>
<sequence length="151" mass="17410">MKKPFLLFSFLFISLVAFGQRTDYGKLLEQAKTGESITTKTKDSESTITYLGTIKNEKGKVVFFVVKEFIRIQAAKQKHGRSTILFFDNQKNKIAEYRVNLPDELPKKLIKNILYFTAKDSKGNRIEHQQEISITLPEYICVSSEECFNKS</sequence>
<dbReference type="Proteomes" id="UP001596405">
    <property type="component" value="Unassembled WGS sequence"/>
</dbReference>
<accession>A0ABW2DJ43</accession>
<evidence type="ECO:0000313" key="2">
    <source>
        <dbReference type="EMBL" id="MFC6997834.1"/>
    </source>
</evidence>
<feature type="signal peptide" evidence="1">
    <location>
        <begin position="1"/>
        <end position="19"/>
    </location>
</feature>
<reference evidence="3" key="1">
    <citation type="journal article" date="2019" name="Int. J. Syst. Evol. Microbiol.">
        <title>The Global Catalogue of Microorganisms (GCM) 10K type strain sequencing project: providing services to taxonomists for standard genome sequencing and annotation.</title>
        <authorList>
            <consortium name="The Broad Institute Genomics Platform"/>
            <consortium name="The Broad Institute Genome Sequencing Center for Infectious Disease"/>
            <person name="Wu L."/>
            <person name="Ma J."/>
        </authorList>
    </citation>
    <scope>NUCLEOTIDE SEQUENCE [LARGE SCALE GENOMIC DNA]</scope>
    <source>
        <strain evidence="3">CGMCC 4.7393</strain>
    </source>
</reference>
<dbReference type="RefSeq" id="WP_066618379.1">
    <property type="nucleotide sequence ID" value="NZ_JBHSYQ010000003.1"/>
</dbReference>
<organism evidence="2 3">
    <name type="scientific">Rufibacter roseus</name>
    <dbReference type="NCBI Taxonomy" id="1567108"/>
    <lineage>
        <taxon>Bacteria</taxon>
        <taxon>Pseudomonadati</taxon>
        <taxon>Bacteroidota</taxon>
        <taxon>Cytophagia</taxon>
        <taxon>Cytophagales</taxon>
        <taxon>Hymenobacteraceae</taxon>
        <taxon>Rufibacter</taxon>
    </lineage>
</organism>
<protein>
    <submittedName>
        <fullName evidence="2">Uncharacterized protein</fullName>
    </submittedName>
</protein>
<name>A0ABW2DJ43_9BACT</name>
<comment type="caution">
    <text evidence="2">The sequence shown here is derived from an EMBL/GenBank/DDBJ whole genome shotgun (WGS) entry which is preliminary data.</text>
</comment>
<evidence type="ECO:0000313" key="3">
    <source>
        <dbReference type="Proteomes" id="UP001596405"/>
    </source>
</evidence>
<keyword evidence="3" id="KW-1185">Reference proteome</keyword>
<gene>
    <name evidence="2" type="ORF">ACFQHR_09360</name>
</gene>